<gene>
    <name evidence="1" type="ORF">AK812_SmicGene15669</name>
</gene>
<name>A0A1Q9E2C9_SYMMI</name>
<dbReference type="Proteomes" id="UP000186817">
    <property type="component" value="Unassembled WGS sequence"/>
</dbReference>
<dbReference type="OrthoDB" id="406281at2759"/>
<dbReference type="EMBL" id="LSRX01000287">
    <property type="protein sequence ID" value="OLQ01585.1"/>
    <property type="molecule type" value="Genomic_DNA"/>
</dbReference>
<protein>
    <submittedName>
        <fullName evidence="1">Uncharacterized protein</fullName>
    </submittedName>
</protein>
<accession>A0A1Q9E2C9</accession>
<dbReference type="AlphaFoldDB" id="A0A1Q9E2C9"/>
<keyword evidence="2" id="KW-1185">Reference proteome</keyword>
<organism evidence="1 2">
    <name type="scientific">Symbiodinium microadriaticum</name>
    <name type="common">Dinoflagellate</name>
    <name type="synonym">Zooxanthella microadriatica</name>
    <dbReference type="NCBI Taxonomy" id="2951"/>
    <lineage>
        <taxon>Eukaryota</taxon>
        <taxon>Sar</taxon>
        <taxon>Alveolata</taxon>
        <taxon>Dinophyceae</taxon>
        <taxon>Suessiales</taxon>
        <taxon>Symbiodiniaceae</taxon>
        <taxon>Symbiodinium</taxon>
    </lineage>
</organism>
<sequence length="281" mass="31416">MIDAGTYHKDGYSSSFWHTRADVSVIEGLFKNEQIDVPHMYLGTGISCDLLISPRKCLFEETSQKISPMNMPGHVVFLGLELKACSVALPSIHFQTHGYQAVRSASNLVLATFFYTDKKVKGCNTFLSGPLGSWEKAPQMLIPLPWDESQLQGGPTISGTISWRHQLGSTWCRMQATSLWMTKHDDASMLGAGEERMCQNGDCKCSDQTMTDALLACDMTGDLLEQESQLDEAMQLFYDHLPDDLNPAFRRWVDMTCSCAKNEPRTPLRKRRATDTACVDV</sequence>
<reference evidence="1 2" key="1">
    <citation type="submission" date="2016-02" db="EMBL/GenBank/DDBJ databases">
        <title>Genome analysis of coral dinoflagellate symbionts highlights evolutionary adaptations to a symbiotic lifestyle.</title>
        <authorList>
            <person name="Aranda M."/>
            <person name="Li Y."/>
            <person name="Liew Y.J."/>
            <person name="Baumgarten S."/>
            <person name="Simakov O."/>
            <person name="Wilson M."/>
            <person name="Piel J."/>
            <person name="Ashoor H."/>
            <person name="Bougouffa S."/>
            <person name="Bajic V.B."/>
            <person name="Ryu T."/>
            <person name="Ravasi T."/>
            <person name="Bayer T."/>
            <person name="Micklem G."/>
            <person name="Kim H."/>
            <person name="Bhak J."/>
            <person name="Lajeunesse T.C."/>
            <person name="Voolstra C.R."/>
        </authorList>
    </citation>
    <scope>NUCLEOTIDE SEQUENCE [LARGE SCALE GENOMIC DNA]</scope>
    <source>
        <strain evidence="1 2">CCMP2467</strain>
    </source>
</reference>
<evidence type="ECO:0000313" key="1">
    <source>
        <dbReference type="EMBL" id="OLQ01585.1"/>
    </source>
</evidence>
<proteinExistence type="predicted"/>
<evidence type="ECO:0000313" key="2">
    <source>
        <dbReference type="Proteomes" id="UP000186817"/>
    </source>
</evidence>
<comment type="caution">
    <text evidence="1">The sequence shown here is derived from an EMBL/GenBank/DDBJ whole genome shotgun (WGS) entry which is preliminary data.</text>
</comment>